<reference evidence="12 13" key="1">
    <citation type="submission" date="2024-09" db="EMBL/GenBank/DDBJ databases">
        <title>Chromosome-scale assembly of Riccia fluitans.</title>
        <authorList>
            <person name="Paukszto L."/>
            <person name="Sawicki J."/>
            <person name="Karawczyk K."/>
            <person name="Piernik-Szablinska J."/>
            <person name="Szczecinska M."/>
            <person name="Mazdziarz M."/>
        </authorList>
    </citation>
    <scope>NUCLEOTIDE SEQUENCE [LARGE SCALE GENOMIC DNA]</scope>
    <source>
        <strain evidence="12">Rf_01</strain>
        <tissue evidence="12">Aerial parts of the thallus</tissue>
    </source>
</reference>
<dbReference type="SMART" id="SM00360">
    <property type="entry name" value="RRM"/>
    <property type="match status" value="1"/>
</dbReference>
<dbReference type="GO" id="GO:0003677">
    <property type="term" value="F:DNA binding"/>
    <property type="evidence" value="ECO:0007669"/>
    <property type="project" value="UniProtKB-KW"/>
</dbReference>
<keyword evidence="4 6" id="KW-0694">RNA-binding</keyword>
<dbReference type="Proteomes" id="UP001605036">
    <property type="component" value="Unassembled WGS sequence"/>
</dbReference>
<keyword evidence="2 7" id="KW-0863">Zinc-finger</keyword>
<evidence type="ECO:0000256" key="8">
    <source>
        <dbReference type="SAM" id="MobiDB-lite"/>
    </source>
</evidence>
<feature type="compositionally biased region" description="Polar residues" evidence="8">
    <location>
        <begin position="328"/>
        <end position="337"/>
    </location>
</feature>
<dbReference type="PROSITE" id="PS50103">
    <property type="entry name" value="ZF_C3H1"/>
    <property type="match status" value="1"/>
</dbReference>
<dbReference type="Pfam" id="PF23182">
    <property type="entry name" value="PABC_AtC3H46"/>
    <property type="match status" value="1"/>
</dbReference>
<keyword evidence="3 7" id="KW-0862">Zinc</keyword>
<evidence type="ECO:0000259" key="10">
    <source>
        <dbReference type="PROSITE" id="PS50103"/>
    </source>
</evidence>
<name>A0ABD1YCM3_9MARC</name>
<dbReference type="InterPro" id="IPR000504">
    <property type="entry name" value="RRM_dom"/>
</dbReference>
<dbReference type="Gene3D" id="3.30.70.330">
    <property type="match status" value="1"/>
</dbReference>
<dbReference type="InterPro" id="IPR036855">
    <property type="entry name" value="Znf_CCCH_sf"/>
</dbReference>
<dbReference type="InterPro" id="IPR000571">
    <property type="entry name" value="Znf_CCCH"/>
</dbReference>
<organism evidence="12 13">
    <name type="scientific">Riccia fluitans</name>
    <dbReference type="NCBI Taxonomy" id="41844"/>
    <lineage>
        <taxon>Eukaryota</taxon>
        <taxon>Viridiplantae</taxon>
        <taxon>Streptophyta</taxon>
        <taxon>Embryophyta</taxon>
        <taxon>Marchantiophyta</taxon>
        <taxon>Marchantiopsida</taxon>
        <taxon>Marchantiidae</taxon>
        <taxon>Marchantiales</taxon>
        <taxon>Ricciaceae</taxon>
        <taxon>Riccia</taxon>
    </lineage>
</organism>
<evidence type="ECO:0000259" key="9">
    <source>
        <dbReference type="PROSITE" id="PS50102"/>
    </source>
</evidence>
<dbReference type="GO" id="GO:0003723">
    <property type="term" value="F:RNA binding"/>
    <property type="evidence" value="ECO:0007669"/>
    <property type="project" value="UniProtKB-UniRule"/>
</dbReference>
<dbReference type="EMBL" id="JBHFFA010000005">
    <property type="protein sequence ID" value="KAL2624290.1"/>
    <property type="molecule type" value="Genomic_DNA"/>
</dbReference>
<feature type="region of interest" description="Disordered" evidence="8">
    <location>
        <begin position="323"/>
        <end position="344"/>
    </location>
</feature>
<dbReference type="Pfam" id="PF00076">
    <property type="entry name" value="RRM_1"/>
    <property type="match status" value="1"/>
</dbReference>
<evidence type="ECO:0000259" key="11">
    <source>
        <dbReference type="PROSITE" id="PS51644"/>
    </source>
</evidence>
<comment type="caution">
    <text evidence="12">The sequence shown here is derived from an EMBL/GenBank/DDBJ whole genome shotgun (WGS) entry which is preliminary data.</text>
</comment>
<dbReference type="PROSITE" id="PS51644">
    <property type="entry name" value="HTH_OST"/>
    <property type="match status" value="1"/>
</dbReference>
<dbReference type="Pfam" id="PF00642">
    <property type="entry name" value="zf-CCCH"/>
    <property type="match status" value="1"/>
</dbReference>
<keyword evidence="13" id="KW-1185">Reference proteome</keyword>
<dbReference type="FunFam" id="3.30.70.330:FF:000678">
    <property type="entry name" value="zinc finger CCCH domain-containing protein 53-like isoform X2"/>
    <property type="match status" value="1"/>
</dbReference>
<dbReference type="AlphaFoldDB" id="A0ABD1YCM3"/>
<feature type="domain" description="HTH OST-type" evidence="11">
    <location>
        <begin position="350"/>
        <end position="433"/>
    </location>
</feature>
<dbReference type="Gene3D" id="4.10.1000.10">
    <property type="entry name" value="Zinc finger, CCCH-type"/>
    <property type="match status" value="1"/>
</dbReference>
<evidence type="ECO:0000256" key="7">
    <source>
        <dbReference type="PROSITE-ProRule" id="PRU00723"/>
    </source>
</evidence>
<dbReference type="SUPFAM" id="SSF54928">
    <property type="entry name" value="RNA-binding domain, RBD"/>
    <property type="match status" value="1"/>
</dbReference>
<proteinExistence type="predicted"/>
<evidence type="ECO:0000256" key="3">
    <source>
        <dbReference type="ARBA" id="ARBA00022833"/>
    </source>
</evidence>
<dbReference type="InterPro" id="IPR034365">
    <property type="entry name" value="AtC3H46-like_RRM"/>
</dbReference>
<evidence type="ECO:0000256" key="5">
    <source>
        <dbReference type="ARBA" id="ARBA00023125"/>
    </source>
</evidence>
<feature type="domain" description="C3H1-type" evidence="10">
    <location>
        <begin position="302"/>
        <end position="324"/>
    </location>
</feature>
<dbReference type="PANTHER" id="PTHR24009">
    <property type="entry name" value="RNA-BINDING (RRM/RBD/RNP MOTIFS)"/>
    <property type="match status" value="1"/>
</dbReference>
<dbReference type="SMART" id="SM00356">
    <property type="entry name" value="ZnF_C3H1"/>
    <property type="match status" value="1"/>
</dbReference>
<dbReference type="InterPro" id="IPR025605">
    <property type="entry name" value="OST-HTH/LOTUS_dom"/>
</dbReference>
<evidence type="ECO:0000256" key="2">
    <source>
        <dbReference type="ARBA" id="ARBA00022771"/>
    </source>
</evidence>
<dbReference type="GO" id="GO:0008270">
    <property type="term" value="F:zinc ion binding"/>
    <property type="evidence" value="ECO:0007669"/>
    <property type="project" value="UniProtKB-KW"/>
</dbReference>
<dbReference type="SUPFAM" id="SSF90229">
    <property type="entry name" value="CCCH zinc finger"/>
    <property type="match status" value="1"/>
</dbReference>
<dbReference type="PANTHER" id="PTHR24009:SF0">
    <property type="entry name" value="ZINC FINGER CCCH DOMAIN-CONTAINING PROTEIN 18"/>
    <property type="match status" value="1"/>
</dbReference>
<feature type="zinc finger region" description="C3H1-type" evidence="7">
    <location>
        <begin position="302"/>
        <end position="324"/>
    </location>
</feature>
<dbReference type="CDD" id="cd12458">
    <property type="entry name" value="RRM_AtC3H46_like"/>
    <property type="match status" value="1"/>
</dbReference>
<evidence type="ECO:0000313" key="13">
    <source>
        <dbReference type="Proteomes" id="UP001605036"/>
    </source>
</evidence>
<gene>
    <name evidence="12" type="ORF">R1flu_008535</name>
</gene>
<evidence type="ECO:0000256" key="6">
    <source>
        <dbReference type="PROSITE-ProRule" id="PRU00176"/>
    </source>
</evidence>
<dbReference type="PROSITE" id="PS50102">
    <property type="entry name" value="RRM"/>
    <property type="match status" value="1"/>
</dbReference>
<dbReference type="InterPro" id="IPR012677">
    <property type="entry name" value="Nucleotide-bd_a/b_plait_sf"/>
</dbReference>
<dbReference type="InterPro" id="IPR056276">
    <property type="entry name" value="AtC3H46-like_PABC-like"/>
</dbReference>
<dbReference type="InterPro" id="IPR035979">
    <property type="entry name" value="RBD_domain_sf"/>
</dbReference>
<evidence type="ECO:0000313" key="12">
    <source>
        <dbReference type="EMBL" id="KAL2624290.1"/>
    </source>
</evidence>
<keyword evidence="1 7" id="KW-0479">Metal-binding</keyword>
<protein>
    <submittedName>
        <fullName evidence="12">Uncharacterized protein</fullName>
    </submittedName>
</protein>
<feature type="region of interest" description="Disordered" evidence="8">
    <location>
        <begin position="697"/>
        <end position="727"/>
    </location>
</feature>
<keyword evidence="5" id="KW-0238">DNA-binding</keyword>
<sequence>MRRLCASTISGDDVRVRLSVTHAAAASPMASQEGISLDIQSCLAAEARRYQSSERMDPYDAYRVVCARVQNLDPENVSKIMGYLLLQDHGDEEMFRLAMGSDALIQNMVLKARKELAQLNRATSSQQPTSQLSAQLARHSLQTSLLQQTLTHISAQQTPNQLSTIAQVQPEQDHHRPTPLYIPDSHSFLNFNISPMQEPLPLHEKLATLHDKLPSYHDQLLYHDQFQIHDQSIFSDSPDAQSSQLRIFPNEHFYPENFAFLNGGTKLSSADHLYSRSSSRRNSPIVDSSSPPDIAPALAWKPCLYFARGFCKHGSNCRFLHGPVRDNPGSSSTSSGQREIRGEDGIASGSLERLEMELQELLRGRRAPVSIASLPQLYYERFGKTLQAEGYLTESQRHGKAGYSLTKLLARLKNTVTLIDRPHGQHAVVLTEDAHRFTAYRGERDDLSGVNPSSRQIYLTFPAESSFTEEDVTSHFRAYGPVQDVRIPYQQKRMFGFVTFVYSETVKAILSEGNPHYICGARVLVKPYREKGKHGDRKYSERGDHPRYQQGRSLETKEYDYHNPPTLKYFNNGETFTRRLEEEEQQVFGLERRRFVDLQQLQHLDVQRRRAEQAQAQAEAGVNLQTVTKAKLQIQAKAQGQCQVPAQQSMSSVFAPEDLNLNAEDLPHFHSDNSFGYLLDVLDGENGDEAESIEAFSGSQQVRSHNLPDSPFTSPHGTNKHKAPFSLPDKMKSLSLEAQTSSWSQYHHGSATLFASNGGENVSVDSLGKTAEELRKRRDYVAAVY</sequence>
<feature type="domain" description="RRM" evidence="9">
    <location>
        <begin position="455"/>
        <end position="530"/>
    </location>
</feature>
<accession>A0ABD1YCM3</accession>
<evidence type="ECO:0000256" key="1">
    <source>
        <dbReference type="ARBA" id="ARBA00022723"/>
    </source>
</evidence>
<evidence type="ECO:0000256" key="4">
    <source>
        <dbReference type="ARBA" id="ARBA00022884"/>
    </source>
</evidence>